<gene>
    <name evidence="1" type="ORF">KEC57_02670</name>
</gene>
<dbReference type="Proteomes" id="UP001139354">
    <property type="component" value="Unassembled WGS sequence"/>
</dbReference>
<organism evidence="1 2">
    <name type="scientific">Microbacterium allomyrinae</name>
    <dbReference type="NCBI Taxonomy" id="2830666"/>
    <lineage>
        <taxon>Bacteria</taxon>
        <taxon>Bacillati</taxon>
        <taxon>Actinomycetota</taxon>
        <taxon>Actinomycetes</taxon>
        <taxon>Micrococcales</taxon>
        <taxon>Microbacteriaceae</taxon>
        <taxon>Microbacterium</taxon>
    </lineage>
</organism>
<keyword evidence="2" id="KW-1185">Reference proteome</keyword>
<sequence length="270" mass="29192">MSVVIPVSADWLTLREDADAGARSRALALRAGRMLRPPVIVHDLGSGTGSMVRWCAPLLPGPQTWVLHDWNDALLDHAAKASARDRHGAPITVRTRVGELGHLRGRDLGGASLVTASALLDVLSADEVAAIVAACLEAGASALFSLSVTGRVTLDPVDPGDGVFERAFDDHQRRTLDDRRLLGPDAVAVMADLFRSAGWSVRLADSPWRLDARDRALISEWLDGWLGAAVEERPALREWAAEYARTRAAQIARDGLRVVVHHVDLLAWPP</sequence>
<dbReference type="InterPro" id="IPR029063">
    <property type="entry name" value="SAM-dependent_MTases_sf"/>
</dbReference>
<dbReference type="GO" id="GO:0008168">
    <property type="term" value="F:methyltransferase activity"/>
    <property type="evidence" value="ECO:0007669"/>
    <property type="project" value="UniProtKB-KW"/>
</dbReference>
<dbReference type="AlphaFoldDB" id="A0A9X1S1P3"/>
<evidence type="ECO:0000313" key="2">
    <source>
        <dbReference type="Proteomes" id="UP001139354"/>
    </source>
</evidence>
<dbReference type="Gene3D" id="3.40.50.150">
    <property type="entry name" value="Vaccinia Virus protein VP39"/>
    <property type="match status" value="1"/>
</dbReference>
<dbReference type="GO" id="GO:0032259">
    <property type="term" value="P:methylation"/>
    <property type="evidence" value="ECO:0007669"/>
    <property type="project" value="UniProtKB-KW"/>
</dbReference>
<evidence type="ECO:0000313" key="1">
    <source>
        <dbReference type="EMBL" id="MCC2031079.1"/>
    </source>
</evidence>
<reference evidence="1" key="1">
    <citation type="submission" date="2021-04" db="EMBL/GenBank/DDBJ databases">
        <title>Microbacterium tenobrionis sp. nov. and Microbacterium allomyrinae sp. nov., isolated from larvae of Tenobrio molitor and Allomyrina dichotoma, respectively.</title>
        <authorList>
            <person name="Lee S.D."/>
        </authorList>
    </citation>
    <scope>NUCLEOTIDE SEQUENCE</scope>
    <source>
        <strain evidence="1">BWT-G7</strain>
    </source>
</reference>
<name>A0A9X1S1P3_9MICO</name>
<dbReference type="RefSeq" id="WP_229382954.1">
    <property type="nucleotide sequence ID" value="NZ_JAGTTN010000001.1"/>
</dbReference>
<keyword evidence="1" id="KW-0808">Transferase</keyword>
<dbReference type="EMBL" id="JAGTTN010000001">
    <property type="protein sequence ID" value="MCC2031079.1"/>
    <property type="molecule type" value="Genomic_DNA"/>
</dbReference>
<protein>
    <submittedName>
        <fullName evidence="1">SAM-dependent methyltransferase</fullName>
    </submittedName>
</protein>
<accession>A0A9X1S1P3</accession>
<comment type="caution">
    <text evidence="1">The sequence shown here is derived from an EMBL/GenBank/DDBJ whole genome shotgun (WGS) entry which is preliminary data.</text>
</comment>
<keyword evidence="1" id="KW-0489">Methyltransferase</keyword>
<dbReference type="SUPFAM" id="SSF53335">
    <property type="entry name" value="S-adenosyl-L-methionine-dependent methyltransferases"/>
    <property type="match status" value="1"/>
</dbReference>
<proteinExistence type="predicted"/>